<keyword evidence="2" id="KW-1185">Reference proteome</keyword>
<name>A0ABX3T1K4_9MYCO</name>
<dbReference type="EMBL" id="MVIC01000073">
    <property type="protein sequence ID" value="ORB10940.1"/>
    <property type="molecule type" value="Genomic_DNA"/>
</dbReference>
<organism evidence="1 2">
    <name type="scientific">Mycobacterium noviomagense</name>
    <dbReference type="NCBI Taxonomy" id="459858"/>
    <lineage>
        <taxon>Bacteria</taxon>
        <taxon>Bacillati</taxon>
        <taxon>Actinomycetota</taxon>
        <taxon>Actinomycetes</taxon>
        <taxon>Mycobacteriales</taxon>
        <taxon>Mycobacteriaceae</taxon>
        <taxon>Mycobacterium</taxon>
    </lineage>
</organism>
<reference evidence="1 2" key="1">
    <citation type="submission" date="2017-02" db="EMBL/GenBank/DDBJ databases">
        <title>The new phylogeny of genus Mycobacterium.</title>
        <authorList>
            <person name="Tortoli E."/>
            <person name="Trovato A."/>
            <person name="Cirillo D.M."/>
        </authorList>
    </citation>
    <scope>NUCLEOTIDE SEQUENCE [LARGE SCALE GENOMIC DNA]</scope>
    <source>
        <strain evidence="1 2">DSM 45145</strain>
    </source>
</reference>
<protein>
    <submittedName>
        <fullName evidence="1">Uncharacterized protein</fullName>
    </submittedName>
</protein>
<comment type="caution">
    <text evidence="1">The sequence shown here is derived from an EMBL/GenBank/DDBJ whole genome shotgun (WGS) entry which is preliminary data.</text>
</comment>
<evidence type="ECO:0000313" key="1">
    <source>
        <dbReference type="EMBL" id="ORB10940.1"/>
    </source>
</evidence>
<evidence type="ECO:0000313" key="2">
    <source>
        <dbReference type="Proteomes" id="UP000192374"/>
    </source>
</evidence>
<proteinExistence type="predicted"/>
<gene>
    <name evidence="1" type="ORF">BST37_21690</name>
</gene>
<accession>A0ABX3T1K4</accession>
<dbReference type="Proteomes" id="UP000192374">
    <property type="component" value="Unassembled WGS sequence"/>
</dbReference>
<sequence>MADPYMAGGISMLGFVTRYGTSPLGELFVVFAGPLECLGAVSQLRTHHDETASSPNTRSINGQVGTAEWASTDITNARSRCWTR</sequence>